<protein>
    <submittedName>
        <fullName evidence="1">Uncharacterized protein</fullName>
    </submittedName>
</protein>
<sequence length="294" mass="33774">MIVIRDDQTKQTLGFIVKYDLEEDLTQVRKQIQQQLGALVHSDFKFKFFGCSISCLQECNYLLKQCISKTELKGFKYEIFVIKNKSEGKASETVQVLRSNSPVSIGQKPDIETDGFLGFKSKSTSQFENKTLKPETGTESNSPLIRRYSVKELEECYPDELFERERKRFWNQKAEEVENDIALRHWGVQALNRVVDVAWTLKKTELLQLHVQKQMDDGKITQANLDQGLDEKFSVLKKTQANLVKSYQAFISKCTKRSGTGEGSCGYKHEIEDLKHEEMNALVEDVCVDGYISE</sequence>
<evidence type="ECO:0000313" key="1">
    <source>
        <dbReference type="EMBL" id="CAB3981556.1"/>
    </source>
</evidence>
<name>A0A7D9DBE8_PARCT</name>
<accession>A0A7D9DBE8</accession>
<gene>
    <name evidence="1" type="ORF">PACLA_8A027805</name>
</gene>
<proteinExistence type="predicted"/>
<keyword evidence="2" id="KW-1185">Reference proteome</keyword>
<dbReference type="EMBL" id="CACRXK020000402">
    <property type="protein sequence ID" value="CAB3981556.1"/>
    <property type="molecule type" value="Genomic_DNA"/>
</dbReference>
<organism evidence="1 2">
    <name type="scientific">Paramuricea clavata</name>
    <name type="common">Red gorgonian</name>
    <name type="synonym">Violescent sea-whip</name>
    <dbReference type="NCBI Taxonomy" id="317549"/>
    <lineage>
        <taxon>Eukaryota</taxon>
        <taxon>Metazoa</taxon>
        <taxon>Cnidaria</taxon>
        <taxon>Anthozoa</taxon>
        <taxon>Octocorallia</taxon>
        <taxon>Malacalcyonacea</taxon>
        <taxon>Plexauridae</taxon>
        <taxon>Paramuricea</taxon>
    </lineage>
</organism>
<comment type="caution">
    <text evidence="1">The sequence shown here is derived from an EMBL/GenBank/DDBJ whole genome shotgun (WGS) entry which is preliminary data.</text>
</comment>
<reference evidence="1" key="1">
    <citation type="submission" date="2020-04" db="EMBL/GenBank/DDBJ databases">
        <authorList>
            <person name="Alioto T."/>
            <person name="Alioto T."/>
            <person name="Gomez Garrido J."/>
        </authorList>
    </citation>
    <scope>NUCLEOTIDE SEQUENCE</scope>
    <source>
        <strain evidence="1">A484AB</strain>
    </source>
</reference>
<dbReference type="Proteomes" id="UP001152795">
    <property type="component" value="Unassembled WGS sequence"/>
</dbReference>
<evidence type="ECO:0000313" key="2">
    <source>
        <dbReference type="Proteomes" id="UP001152795"/>
    </source>
</evidence>
<dbReference type="AlphaFoldDB" id="A0A7D9DBE8"/>